<sequence length="354" mass="40349">MVTYEGASQFGGLMILQYSTEDKCKQRCIDSPECAAVDFHKWETSCWMHQVANKTSHANSTCCNHYKKENVCQYPCFLVYNDKVPNVFNITAVDWLDSTIMACKHSCLGEDTCLGFVYLVSEQRCNTLHNDTTTTDDLTPVSGLLNLSSIIITAGGYDTWIRTTCLGKPWVPNPSSPKHWVRRCSTWQQPSYDRQNVCRCDQHKTNICPRGKRYNDDAFVSMDTLPFGYTHKMALWSKQGSPRRFPTEPGGDAALPRAHLAYSTANATCYYGIYKQGERPCRGRTGHHNAWPQPTNQSLSFRSEKERLGLVADSWHGNRPKKLTRYEMAMPTNDELIYDAEFGTTDKYYTGERE</sequence>
<protein>
    <recommendedName>
        <fullName evidence="3">Apple domain-containing protein</fullName>
    </recommendedName>
</protein>
<accession>A0AAD9N1X0</accession>
<keyword evidence="2" id="KW-1185">Reference proteome</keyword>
<dbReference type="Proteomes" id="UP001208570">
    <property type="component" value="Unassembled WGS sequence"/>
</dbReference>
<gene>
    <name evidence="1" type="ORF">LSH36_372g02021</name>
</gene>
<evidence type="ECO:0008006" key="3">
    <source>
        <dbReference type="Google" id="ProtNLM"/>
    </source>
</evidence>
<organism evidence="1 2">
    <name type="scientific">Paralvinella palmiformis</name>
    <dbReference type="NCBI Taxonomy" id="53620"/>
    <lineage>
        <taxon>Eukaryota</taxon>
        <taxon>Metazoa</taxon>
        <taxon>Spiralia</taxon>
        <taxon>Lophotrochozoa</taxon>
        <taxon>Annelida</taxon>
        <taxon>Polychaeta</taxon>
        <taxon>Sedentaria</taxon>
        <taxon>Canalipalpata</taxon>
        <taxon>Terebellida</taxon>
        <taxon>Terebelliformia</taxon>
        <taxon>Alvinellidae</taxon>
        <taxon>Paralvinella</taxon>
    </lineage>
</organism>
<dbReference type="AlphaFoldDB" id="A0AAD9N1X0"/>
<evidence type="ECO:0000313" key="2">
    <source>
        <dbReference type="Proteomes" id="UP001208570"/>
    </source>
</evidence>
<name>A0AAD9N1X0_9ANNE</name>
<proteinExistence type="predicted"/>
<dbReference type="EMBL" id="JAODUP010000372">
    <property type="protein sequence ID" value="KAK2151209.1"/>
    <property type="molecule type" value="Genomic_DNA"/>
</dbReference>
<comment type="caution">
    <text evidence="1">The sequence shown here is derived from an EMBL/GenBank/DDBJ whole genome shotgun (WGS) entry which is preliminary data.</text>
</comment>
<reference evidence="1" key="1">
    <citation type="journal article" date="2023" name="Mol. Biol. Evol.">
        <title>Third-Generation Sequencing Reveals the Adaptive Role of the Epigenome in Three Deep-Sea Polychaetes.</title>
        <authorList>
            <person name="Perez M."/>
            <person name="Aroh O."/>
            <person name="Sun Y."/>
            <person name="Lan Y."/>
            <person name="Juniper S.K."/>
            <person name="Young C.R."/>
            <person name="Angers B."/>
            <person name="Qian P.Y."/>
        </authorList>
    </citation>
    <scope>NUCLEOTIDE SEQUENCE</scope>
    <source>
        <strain evidence="1">P08H-3</strain>
    </source>
</reference>
<dbReference type="Gene3D" id="3.50.4.10">
    <property type="entry name" value="Hepatocyte Growth Factor"/>
    <property type="match status" value="1"/>
</dbReference>
<evidence type="ECO:0000313" key="1">
    <source>
        <dbReference type="EMBL" id="KAK2151209.1"/>
    </source>
</evidence>